<name>A0A2U8HFD1_9RHOB</name>
<evidence type="ECO:0000313" key="9">
    <source>
        <dbReference type="EMBL" id="AWI84478.1"/>
    </source>
</evidence>
<dbReference type="Proteomes" id="UP000244915">
    <property type="component" value="Chromosome 1"/>
</dbReference>
<gene>
    <name evidence="9" type="ORF">CEW88_12770</name>
</gene>
<dbReference type="KEGG" id="ypac:CEW88_12770"/>
<dbReference type="GO" id="GO:0051603">
    <property type="term" value="P:proteolysis involved in protein catabolic process"/>
    <property type="evidence" value="ECO:0007669"/>
    <property type="project" value="TreeGrafter"/>
</dbReference>
<keyword evidence="4 6" id="KW-0862">Zinc</keyword>
<feature type="chain" id="PRO_5016054197" evidence="7">
    <location>
        <begin position="23"/>
        <end position="242"/>
    </location>
</feature>
<evidence type="ECO:0000256" key="2">
    <source>
        <dbReference type="ARBA" id="ARBA00022723"/>
    </source>
</evidence>
<comment type="cofactor">
    <cofactor evidence="6">
        <name>Zn(2+)</name>
        <dbReference type="ChEBI" id="CHEBI:29105"/>
    </cofactor>
    <text evidence="6">Binds 1 zinc ion per subunit.</text>
</comment>
<keyword evidence="7" id="KW-0732">Signal</keyword>
<dbReference type="Gene3D" id="3.30.2010.10">
    <property type="entry name" value="Metalloproteases ('zincins'), catalytic domain"/>
    <property type="match status" value="1"/>
</dbReference>
<evidence type="ECO:0000256" key="5">
    <source>
        <dbReference type="ARBA" id="ARBA00023049"/>
    </source>
</evidence>
<dbReference type="PROSITE" id="PS51257">
    <property type="entry name" value="PROKAR_LIPOPROTEIN"/>
    <property type="match status" value="1"/>
</dbReference>
<dbReference type="GO" id="GO:0004222">
    <property type="term" value="F:metalloendopeptidase activity"/>
    <property type="evidence" value="ECO:0007669"/>
    <property type="project" value="InterPro"/>
</dbReference>
<dbReference type="EMBL" id="CP022189">
    <property type="protein sequence ID" value="AWI84478.1"/>
    <property type="molecule type" value="Genomic_DNA"/>
</dbReference>
<accession>A0A2U8HFD1</accession>
<evidence type="ECO:0000313" key="10">
    <source>
        <dbReference type="Proteomes" id="UP000244915"/>
    </source>
</evidence>
<comment type="similarity">
    <text evidence="6">Belongs to the peptidase M48 family.</text>
</comment>
<dbReference type="PANTHER" id="PTHR22726:SF1">
    <property type="entry name" value="METALLOENDOPEPTIDASE OMA1, MITOCHONDRIAL"/>
    <property type="match status" value="1"/>
</dbReference>
<dbReference type="GO" id="GO:0016020">
    <property type="term" value="C:membrane"/>
    <property type="evidence" value="ECO:0007669"/>
    <property type="project" value="TreeGrafter"/>
</dbReference>
<organism evidence="9 10">
    <name type="scientific">Alloyangia pacifica</name>
    <dbReference type="NCBI Taxonomy" id="311180"/>
    <lineage>
        <taxon>Bacteria</taxon>
        <taxon>Pseudomonadati</taxon>
        <taxon>Pseudomonadota</taxon>
        <taxon>Alphaproteobacteria</taxon>
        <taxon>Rhodobacterales</taxon>
        <taxon>Roseobacteraceae</taxon>
        <taxon>Alloyangia</taxon>
    </lineage>
</organism>
<reference evidence="9 10" key="1">
    <citation type="submission" date="2017-06" db="EMBL/GenBank/DDBJ databases">
        <title>Yangia sp. YSBP01 complete genome sequence.</title>
        <authorList>
            <person name="Woo J.-H."/>
            <person name="Kim H.-S."/>
        </authorList>
    </citation>
    <scope>NUCLEOTIDE SEQUENCE [LARGE SCALE GENOMIC DNA]</scope>
    <source>
        <strain evidence="9 10">YSBP01</strain>
    </source>
</reference>
<dbReference type="InterPro" id="IPR001915">
    <property type="entry name" value="Peptidase_M48"/>
</dbReference>
<dbReference type="Pfam" id="PF01435">
    <property type="entry name" value="Peptidase_M48"/>
    <property type="match status" value="1"/>
</dbReference>
<dbReference type="OrthoDB" id="7338723at2"/>
<feature type="domain" description="Peptidase M48" evidence="8">
    <location>
        <begin position="68"/>
        <end position="231"/>
    </location>
</feature>
<protein>
    <submittedName>
        <fullName evidence="9">Peptidase M48</fullName>
    </submittedName>
</protein>
<proteinExistence type="inferred from homology"/>
<keyword evidence="1 6" id="KW-0645">Protease</keyword>
<keyword evidence="5 6" id="KW-0482">Metalloprotease</keyword>
<dbReference type="AlphaFoldDB" id="A0A2U8HFD1"/>
<evidence type="ECO:0000256" key="4">
    <source>
        <dbReference type="ARBA" id="ARBA00022833"/>
    </source>
</evidence>
<evidence type="ECO:0000256" key="3">
    <source>
        <dbReference type="ARBA" id="ARBA00022801"/>
    </source>
</evidence>
<keyword evidence="3 6" id="KW-0378">Hydrolase</keyword>
<evidence type="ECO:0000256" key="7">
    <source>
        <dbReference type="SAM" id="SignalP"/>
    </source>
</evidence>
<sequence length="242" mass="26095">MRRLLPVFLVLVSALVSACAVAPVSSVPSGRNDPFSGGGESRAARQFTEVVHRVEPVAESQCRNFTRGGANCDFLIVVDDRPDETPNAFQTRDSQGRPVLAFNLALIREAQNADELAFVMGHEASHHILGHLDRVQEDAAIGAIIFSGIAAMTGADEASVRSAEEFGASVGARTFTKNYELEADELGTVISLRSGFDPIRGARFFERLPDPGNRFLGTHPPNSERIETVRRTSEAYRAGGGV</sequence>
<dbReference type="PANTHER" id="PTHR22726">
    <property type="entry name" value="METALLOENDOPEPTIDASE OMA1"/>
    <property type="match status" value="1"/>
</dbReference>
<feature type="signal peptide" evidence="7">
    <location>
        <begin position="1"/>
        <end position="22"/>
    </location>
</feature>
<dbReference type="RefSeq" id="WP_108967334.1">
    <property type="nucleotide sequence ID" value="NZ_CP022189.1"/>
</dbReference>
<evidence type="ECO:0000256" key="6">
    <source>
        <dbReference type="RuleBase" id="RU003983"/>
    </source>
</evidence>
<dbReference type="InterPro" id="IPR051156">
    <property type="entry name" value="Mito/Outer_Membr_Metalloprot"/>
</dbReference>
<evidence type="ECO:0000259" key="8">
    <source>
        <dbReference type="Pfam" id="PF01435"/>
    </source>
</evidence>
<dbReference type="CDD" id="cd07324">
    <property type="entry name" value="M48C_Oma1-like"/>
    <property type="match status" value="1"/>
</dbReference>
<evidence type="ECO:0000256" key="1">
    <source>
        <dbReference type="ARBA" id="ARBA00022670"/>
    </source>
</evidence>
<keyword evidence="2" id="KW-0479">Metal-binding</keyword>
<dbReference type="GO" id="GO:0046872">
    <property type="term" value="F:metal ion binding"/>
    <property type="evidence" value="ECO:0007669"/>
    <property type="project" value="UniProtKB-KW"/>
</dbReference>